<dbReference type="AlphaFoldDB" id="A0A139WK18"/>
<protein>
    <submittedName>
        <fullName evidence="2">Uncharacterized protein</fullName>
    </submittedName>
</protein>
<feature type="region of interest" description="Disordered" evidence="1">
    <location>
        <begin position="1"/>
        <end position="21"/>
    </location>
</feature>
<evidence type="ECO:0000313" key="2">
    <source>
        <dbReference type="EMBL" id="KYB28244.1"/>
    </source>
</evidence>
<reference evidence="2 3" key="1">
    <citation type="journal article" date="2008" name="Nature">
        <title>The genome of the model beetle and pest Tribolium castaneum.</title>
        <authorList>
            <consortium name="Tribolium Genome Sequencing Consortium"/>
            <person name="Richards S."/>
            <person name="Gibbs R.A."/>
            <person name="Weinstock G.M."/>
            <person name="Brown S.J."/>
            <person name="Denell R."/>
            <person name="Beeman R.W."/>
            <person name="Gibbs R."/>
            <person name="Beeman R.W."/>
            <person name="Brown S.J."/>
            <person name="Bucher G."/>
            <person name="Friedrich M."/>
            <person name="Grimmelikhuijzen C.J."/>
            <person name="Klingler M."/>
            <person name="Lorenzen M."/>
            <person name="Richards S."/>
            <person name="Roth S."/>
            <person name="Schroder R."/>
            <person name="Tautz D."/>
            <person name="Zdobnov E.M."/>
            <person name="Muzny D."/>
            <person name="Gibbs R.A."/>
            <person name="Weinstock G.M."/>
            <person name="Attaway T."/>
            <person name="Bell S."/>
            <person name="Buhay C.J."/>
            <person name="Chandrabose M.N."/>
            <person name="Chavez D."/>
            <person name="Clerk-Blankenburg K.P."/>
            <person name="Cree A."/>
            <person name="Dao M."/>
            <person name="Davis C."/>
            <person name="Chacko J."/>
            <person name="Dinh H."/>
            <person name="Dugan-Rocha S."/>
            <person name="Fowler G."/>
            <person name="Garner T.T."/>
            <person name="Garnes J."/>
            <person name="Gnirke A."/>
            <person name="Hawes A."/>
            <person name="Hernandez J."/>
            <person name="Hines S."/>
            <person name="Holder M."/>
            <person name="Hume J."/>
            <person name="Jhangiani S.N."/>
            <person name="Joshi V."/>
            <person name="Khan Z.M."/>
            <person name="Jackson L."/>
            <person name="Kovar C."/>
            <person name="Kowis A."/>
            <person name="Lee S."/>
            <person name="Lewis L.R."/>
            <person name="Margolis J."/>
            <person name="Morgan M."/>
            <person name="Nazareth L.V."/>
            <person name="Nguyen N."/>
            <person name="Okwuonu G."/>
            <person name="Parker D."/>
            <person name="Richards S."/>
            <person name="Ruiz S.J."/>
            <person name="Santibanez J."/>
            <person name="Savard J."/>
            <person name="Scherer S.E."/>
            <person name="Schneider B."/>
            <person name="Sodergren E."/>
            <person name="Tautz D."/>
            <person name="Vattahil S."/>
            <person name="Villasana D."/>
            <person name="White C.S."/>
            <person name="Wright R."/>
            <person name="Park Y."/>
            <person name="Beeman R.W."/>
            <person name="Lord J."/>
            <person name="Oppert B."/>
            <person name="Lorenzen M."/>
            <person name="Brown S."/>
            <person name="Wang L."/>
            <person name="Savard J."/>
            <person name="Tautz D."/>
            <person name="Richards S."/>
            <person name="Weinstock G."/>
            <person name="Gibbs R.A."/>
            <person name="Liu Y."/>
            <person name="Worley K."/>
            <person name="Weinstock G."/>
            <person name="Elsik C.G."/>
            <person name="Reese J.T."/>
            <person name="Elhaik E."/>
            <person name="Landan G."/>
            <person name="Graur D."/>
            <person name="Arensburger P."/>
            <person name="Atkinson P."/>
            <person name="Beeman R.W."/>
            <person name="Beidler J."/>
            <person name="Brown S.J."/>
            <person name="Demuth J.P."/>
            <person name="Drury D.W."/>
            <person name="Du Y.Z."/>
            <person name="Fujiwara H."/>
            <person name="Lorenzen M."/>
            <person name="Maselli V."/>
            <person name="Osanai M."/>
            <person name="Park Y."/>
            <person name="Robertson H.M."/>
            <person name="Tu Z."/>
            <person name="Wang J.J."/>
            <person name="Wang S."/>
            <person name="Richards S."/>
            <person name="Song H."/>
            <person name="Zhang L."/>
            <person name="Sodergren E."/>
            <person name="Werner D."/>
            <person name="Stanke M."/>
            <person name="Morgenstern B."/>
            <person name="Solovyev V."/>
            <person name="Kosarev P."/>
            <person name="Brown G."/>
            <person name="Chen H.C."/>
            <person name="Ermolaeva O."/>
            <person name="Hlavina W."/>
            <person name="Kapustin Y."/>
            <person name="Kiryutin B."/>
            <person name="Kitts P."/>
            <person name="Maglott D."/>
            <person name="Pruitt K."/>
            <person name="Sapojnikov V."/>
            <person name="Souvorov A."/>
            <person name="Mackey A.J."/>
            <person name="Waterhouse R.M."/>
            <person name="Wyder S."/>
            <person name="Zdobnov E.M."/>
            <person name="Zdobnov E.M."/>
            <person name="Wyder S."/>
            <person name="Kriventseva E.V."/>
            <person name="Kadowaki T."/>
            <person name="Bork P."/>
            <person name="Aranda M."/>
            <person name="Bao R."/>
            <person name="Beermann A."/>
            <person name="Berns N."/>
            <person name="Bolognesi R."/>
            <person name="Bonneton F."/>
            <person name="Bopp D."/>
            <person name="Brown S.J."/>
            <person name="Bucher G."/>
            <person name="Butts T."/>
            <person name="Chaumot A."/>
            <person name="Denell R.E."/>
            <person name="Ferrier D.E."/>
            <person name="Friedrich M."/>
            <person name="Gordon C.M."/>
            <person name="Jindra M."/>
            <person name="Klingler M."/>
            <person name="Lan Q."/>
            <person name="Lattorff H.M."/>
            <person name="Laudet V."/>
            <person name="von Levetsow C."/>
            <person name="Liu Z."/>
            <person name="Lutz R."/>
            <person name="Lynch J.A."/>
            <person name="da Fonseca R.N."/>
            <person name="Posnien N."/>
            <person name="Reuter R."/>
            <person name="Roth S."/>
            <person name="Savard J."/>
            <person name="Schinko J.B."/>
            <person name="Schmitt C."/>
            <person name="Schoppmeier M."/>
            <person name="Schroder R."/>
            <person name="Shippy T.D."/>
            <person name="Simonnet F."/>
            <person name="Marques-Souza H."/>
            <person name="Tautz D."/>
            <person name="Tomoyasu Y."/>
            <person name="Trauner J."/>
            <person name="Van der Zee M."/>
            <person name="Vervoort M."/>
            <person name="Wittkopp N."/>
            <person name="Wimmer E.A."/>
            <person name="Yang X."/>
            <person name="Jones A.K."/>
            <person name="Sattelle D.B."/>
            <person name="Ebert P.R."/>
            <person name="Nelson D."/>
            <person name="Scott J.G."/>
            <person name="Beeman R.W."/>
            <person name="Muthukrishnan S."/>
            <person name="Kramer K.J."/>
            <person name="Arakane Y."/>
            <person name="Beeman R.W."/>
            <person name="Zhu Q."/>
            <person name="Hogenkamp D."/>
            <person name="Dixit R."/>
            <person name="Oppert B."/>
            <person name="Jiang H."/>
            <person name="Zou Z."/>
            <person name="Marshall J."/>
            <person name="Elpidina E."/>
            <person name="Vinokurov K."/>
            <person name="Oppert C."/>
            <person name="Zou Z."/>
            <person name="Evans J."/>
            <person name="Lu Z."/>
            <person name="Zhao P."/>
            <person name="Sumathipala N."/>
            <person name="Altincicek B."/>
            <person name="Vilcinskas A."/>
            <person name="Williams M."/>
            <person name="Hultmark D."/>
            <person name="Hetru C."/>
            <person name="Jiang H."/>
            <person name="Grimmelikhuijzen C.J."/>
            <person name="Hauser F."/>
            <person name="Cazzamali G."/>
            <person name="Williamson M."/>
            <person name="Park Y."/>
            <person name="Li B."/>
            <person name="Tanaka Y."/>
            <person name="Predel R."/>
            <person name="Neupert S."/>
            <person name="Schachtner J."/>
            <person name="Verleyen P."/>
            <person name="Raible F."/>
            <person name="Bork P."/>
            <person name="Friedrich M."/>
            <person name="Walden K.K."/>
            <person name="Robertson H.M."/>
            <person name="Angeli S."/>
            <person name="Foret S."/>
            <person name="Bucher G."/>
            <person name="Schuetz S."/>
            <person name="Maleszka R."/>
            <person name="Wimmer E.A."/>
            <person name="Beeman R.W."/>
            <person name="Lorenzen M."/>
            <person name="Tomoyasu Y."/>
            <person name="Miller S.C."/>
            <person name="Grossmann D."/>
            <person name="Bucher G."/>
        </authorList>
    </citation>
    <scope>NUCLEOTIDE SEQUENCE [LARGE SCALE GENOMIC DNA]</scope>
    <source>
        <strain evidence="2 3">Georgia GA2</strain>
    </source>
</reference>
<dbReference type="InParanoid" id="A0A139WK18"/>
<gene>
    <name evidence="2" type="primary">AUGUSTUS-3.0.2_32672</name>
    <name evidence="2" type="ORF">TcasGA2_TC032672</name>
</gene>
<proteinExistence type="predicted"/>
<dbReference type="Proteomes" id="UP000007266">
    <property type="component" value="Linkage group 3"/>
</dbReference>
<sequence length="54" mass="6286">MPKDKGSKDSKDKDNNFNWNKDNAATCRLSSQFENRKLNSYVILEFVFNKLSKA</sequence>
<evidence type="ECO:0000313" key="3">
    <source>
        <dbReference type="Proteomes" id="UP000007266"/>
    </source>
</evidence>
<accession>A0A139WK18</accession>
<reference evidence="2 3" key="2">
    <citation type="journal article" date="2010" name="Nucleic Acids Res.">
        <title>BeetleBase in 2010: revisions to provide comprehensive genomic information for Tribolium castaneum.</title>
        <authorList>
            <person name="Kim H.S."/>
            <person name="Murphy T."/>
            <person name="Xia J."/>
            <person name="Caragea D."/>
            <person name="Park Y."/>
            <person name="Beeman R.W."/>
            <person name="Lorenzen M.D."/>
            <person name="Butcher S."/>
            <person name="Manak J.R."/>
            <person name="Brown S.J."/>
        </authorList>
    </citation>
    <scope>GENOME REANNOTATION</scope>
    <source>
        <strain evidence="2 3">Georgia GA2</strain>
    </source>
</reference>
<organism evidence="2 3">
    <name type="scientific">Tribolium castaneum</name>
    <name type="common">Red flour beetle</name>
    <dbReference type="NCBI Taxonomy" id="7070"/>
    <lineage>
        <taxon>Eukaryota</taxon>
        <taxon>Metazoa</taxon>
        <taxon>Ecdysozoa</taxon>
        <taxon>Arthropoda</taxon>
        <taxon>Hexapoda</taxon>
        <taxon>Insecta</taxon>
        <taxon>Pterygota</taxon>
        <taxon>Neoptera</taxon>
        <taxon>Endopterygota</taxon>
        <taxon>Coleoptera</taxon>
        <taxon>Polyphaga</taxon>
        <taxon>Cucujiformia</taxon>
        <taxon>Tenebrionidae</taxon>
        <taxon>Tenebrionidae incertae sedis</taxon>
        <taxon>Tribolium</taxon>
    </lineage>
</organism>
<name>A0A139WK18_TRICA</name>
<dbReference type="EMBL" id="KQ971334">
    <property type="protein sequence ID" value="KYB28244.1"/>
    <property type="molecule type" value="Genomic_DNA"/>
</dbReference>
<evidence type="ECO:0000256" key="1">
    <source>
        <dbReference type="SAM" id="MobiDB-lite"/>
    </source>
</evidence>
<keyword evidence="3" id="KW-1185">Reference proteome</keyword>
<feature type="compositionally biased region" description="Basic and acidic residues" evidence="1">
    <location>
        <begin position="1"/>
        <end position="15"/>
    </location>
</feature>